<sequence length="401" mass="41057">MHTGIRRFTAVIALATAFPLFAGQVSQAQEPQPTSGARTPAHALPGRYIVVLKDRALSAGSVTAASARLAKAHGGTVRQTYRTVLKGYAATMTADQARRVAADPQVASVEPDVEVRGSAVQSDPPSWGLDRVDQRTLPLDRSYSYATTADNVTAYVVDTGIRTSHTQFQGRASVGADEVGDGGDGQDCAGHGTHVSGTIGGRDYGVAKGVKLVSVRVLNCRGKGSASSIIAAADWITAHAARPAVANMSINGPRSNSEDSAIKKSIASGITWVVSSGNDGADACGNSPGDIAPALVVNNATADDRRRSDSNYGSCTDLFAPGTGIASAWNTGDRDTRSLTGTSMAAPHVTGAAALYLSAHPDASPAEVQQALLDDATSGRISDAGSGTPNRLLHTGGPAAR</sequence>
<dbReference type="InterPro" id="IPR037045">
    <property type="entry name" value="S8pro/Inhibitor_I9_sf"/>
</dbReference>
<protein>
    <submittedName>
        <fullName evidence="11">S8 family peptidase</fullName>
    </submittedName>
</protein>
<evidence type="ECO:0000256" key="4">
    <source>
        <dbReference type="ARBA" id="ARBA00022825"/>
    </source>
</evidence>
<dbReference type="InterPro" id="IPR022398">
    <property type="entry name" value="Peptidase_S8_His-AS"/>
</dbReference>
<keyword evidence="8" id="KW-0732">Signal</keyword>
<feature type="active site" description="Charge relay system" evidence="5">
    <location>
        <position position="158"/>
    </location>
</feature>
<evidence type="ECO:0000259" key="10">
    <source>
        <dbReference type="Pfam" id="PF05922"/>
    </source>
</evidence>
<feature type="active site" description="Charge relay system" evidence="5">
    <location>
        <position position="343"/>
    </location>
</feature>
<feature type="region of interest" description="Disordered" evidence="7">
    <location>
        <begin position="378"/>
        <end position="401"/>
    </location>
</feature>
<dbReference type="CDD" id="cd04077">
    <property type="entry name" value="Peptidases_S8_PCSK9_ProteinaseK_like"/>
    <property type="match status" value="1"/>
</dbReference>
<dbReference type="InterPro" id="IPR010259">
    <property type="entry name" value="S8pro/Inhibitor_I9"/>
</dbReference>
<dbReference type="Gene3D" id="3.40.50.200">
    <property type="entry name" value="Peptidase S8/S53 domain"/>
    <property type="match status" value="1"/>
</dbReference>
<evidence type="ECO:0000256" key="2">
    <source>
        <dbReference type="ARBA" id="ARBA00022670"/>
    </source>
</evidence>
<dbReference type="InterPro" id="IPR034193">
    <property type="entry name" value="PCSK9_ProteinaseK-like"/>
</dbReference>
<proteinExistence type="inferred from homology"/>
<dbReference type="InterPro" id="IPR036852">
    <property type="entry name" value="Peptidase_S8/S53_dom_sf"/>
</dbReference>
<dbReference type="Pfam" id="PF00082">
    <property type="entry name" value="Peptidase_S8"/>
    <property type="match status" value="1"/>
</dbReference>
<dbReference type="Pfam" id="PF05922">
    <property type="entry name" value="Inhibitor_I9"/>
    <property type="match status" value="1"/>
</dbReference>
<dbReference type="InterPro" id="IPR023828">
    <property type="entry name" value="Peptidase_S8_Ser-AS"/>
</dbReference>
<dbReference type="PANTHER" id="PTHR43806:SF11">
    <property type="entry name" value="CEREVISIN-RELATED"/>
    <property type="match status" value="1"/>
</dbReference>
<evidence type="ECO:0000256" key="5">
    <source>
        <dbReference type="PROSITE-ProRule" id="PRU01240"/>
    </source>
</evidence>
<reference evidence="11" key="1">
    <citation type="submission" date="2022-11" db="EMBL/GenBank/DDBJ databases">
        <title>Identification and genomic analyses of a novel endophytic actinobacterium Streptomyces endophytica sp. nov. with potential for biocontrol of Yam anthracnose.</title>
        <authorList>
            <person name="Huang X."/>
        </authorList>
    </citation>
    <scope>NUCLEOTIDE SEQUENCE</scope>
    <source>
        <strain evidence="11">HNM0140</strain>
    </source>
</reference>
<feature type="signal peptide" evidence="8">
    <location>
        <begin position="1"/>
        <end position="22"/>
    </location>
</feature>
<dbReference type="PROSITE" id="PS00138">
    <property type="entry name" value="SUBTILASE_SER"/>
    <property type="match status" value="1"/>
</dbReference>
<comment type="similarity">
    <text evidence="1 5 6">Belongs to the peptidase S8 family.</text>
</comment>
<evidence type="ECO:0000256" key="1">
    <source>
        <dbReference type="ARBA" id="ARBA00011073"/>
    </source>
</evidence>
<dbReference type="Proteomes" id="UP001164959">
    <property type="component" value="Chromosome"/>
</dbReference>
<feature type="domain" description="Inhibitor I9" evidence="10">
    <location>
        <begin position="47"/>
        <end position="116"/>
    </location>
</feature>
<dbReference type="InterPro" id="IPR000209">
    <property type="entry name" value="Peptidase_S8/S53_dom"/>
</dbReference>
<dbReference type="InterPro" id="IPR015500">
    <property type="entry name" value="Peptidase_S8_subtilisin-rel"/>
</dbReference>
<dbReference type="InterPro" id="IPR050131">
    <property type="entry name" value="Peptidase_S8_subtilisin-like"/>
</dbReference>
<dbReference type="RefSeq" id="WP_265362295.1">
    <property type="nucleotide sequence ID" value="NZ_CP110636.1"/>
</dbReference>
<feature type="active site" description="Charge relay system" evidence="5">
    <location>
        <position position="191"/>
    </location>
</feature>
<dbReference type="PROSITE" id="PS51892">
    <property type="entry name" value="SUBTILASE"/>
    <property type="match status" value="1"/>
</dbReference>
<keyword evidence="2 5" id="KW-0645">Protease</keyword>
<dbReference type="InterPro" id="IPR023827">
    <property type="entry name" value="Peptidase_S8_Asp-AS"/>
</dbReference>
<dbReference type="PROSITE" id="PS00137">
    <property type="entry name" value="SUBTILASE_HIS"/>
    <property type="match status" value="1"/>
</dbReference>
<keyword evidence="12" id="KW-1185">Reference proteome</keyword>
<dbReference type="PANTHER" id="PTHR43806">
    <property type="entry name" value="PEPTIDASE S8"/>
    <property type="match status" value="1"/>
</dbReference>
<evidence type="ECO:0000313" key="12">
    <source>
        <dbReference type="Proteomes" id="UP001164959"/>
    </source>
</evidence>
<accession>A0ABY6PAR4</accession>
<dbReference type="Gene3D" id="3.30.70.80">
    <property type="entry name" value="Peptidase S8 propeptide/proteinase inhibitor I9"/>
    <property type="match status" value="1"/>
</dbReference>
<dbReference type="EMBL" id="CP110636">
    <property type="protein sequence ID" value="UZJ30913.1"/>
    <property type="molecule type" value="Genomic_DNA"/>
</dbReference>
<dbReference type="SUPFAM" id="SSF52743">
    <property type="entry name" value="Subtilisin-like"/>
    <property type="match status" value="1"/>
</dbReference>
<name>A0ABY6PAR4_9ACTN</name>
<organism evidence="11 12">
    <name type="scientific">Streptomyces endophytica</name>
    <dbReference type="NCBI Taxonomy" id="2991496"/>
    <lineage>
        <taxon>Bacteria</taxon>
        <taxon>Bacillati</taxon>
        <taxon>Actinomycetota</taxon>
        <taxon>Actinomycetes</taxon>
        <taxon>Kitasatosporales</taxon>
        <taxon>Streptomycetaceae</taxon>
        <taxon>Streptomyces</taxon>
    </lineage>
</organism>
<dbReference type="SUPFAM" id="SSF54897">
    <property type="entry name" value="Protease propeptides/inhibitors"/>
    <property type="match status" value="1"/>
</dbReference>
<evidence type="ECO:0000313" key="11">
    <source>
        <dbReference type="EMBL" id="UZJ30913.1"/>
    </source>
</evidence>
<feature type="domain" description="Peptidase S8/S53" evidence="9">
    <location>
        <begin position="152"/>
        <end position="379"/>
    </location>
</feature>
<dbReference type="PRINTS" id="PR00723">
    <property type="entry name" value="SUBTILISIN"/>
</dbReference>
<evidence type="ECO:0000259" key="9">
    <source>
        <dbReference type="Pfam" id="PF00082"/>
    </source>
</evidence>
<evidence type="ECO:0000256" key="7">
    <source>
        <dbReference type="SAM" id="MobiDB-lite"/>
    </source>
</evidence>
<evidence type="ECO:0000256" key="6">
    <source>
        <dbReference type="RuleBase" id="RU003355"/>
    </source>
</evidence>
<dbReference type="PROSITE" id="PS00136">
    <property type="entry name" value="SUBTILASE_ASP"/>
    <property type="match status" value="1"/>
</dbReference>
<keyword evidence="3 5" id="KW-0378">Hydrolase</keyword>
<feature type="chain" id="PRO_5046329729" evidence="8">
    <location>
        <begin position="23"/>
        <end position="401"/>
    </location>
</feature>
<keyword evidence="4 5" id="KW-0720">Serine protease</keyword>
<evidence type="ECO:0000256" key="8">
    <source>
        <dbReference type="SAM" id="SignalP"/>
    </source>
</evidence>
<evidence type="ECO:0000256" key="3">
    <source>
        <dbReference type="ARBA" id="ARBA00022801"/>
    </source>
</evidence>
<gene>
    <name evidence="11" type="ORF">OJ254_11845</name>
</gene>